<proteinExistence type="predicted"/>
<evidence type="ECO:0000313" key="2">
    <source>
        <dbReference type="EMBL" id="QDU87812.1"/>
    </source>
</evidence>
<sequence>MIRSAAAWLGILLCAASAYGSGFYNMPSQGQQCLGMGFGPGYHAPMLLVRPWKPTSVGQGITWVRAPLRPQAPAYEVAIHPQAGGAHWGPSNVGDGFGAPSVLAAPPQPAYAAPPAPRNAPPTSEAVPRPPAAPQANPAAEPASPSDKLRPDPVNLPSAWRKTQTAVR</sequence>
<name>A0A518D8K8_9BACT</name>
<dbReference type="EMBL" id="CP036291">
    <property type="protein sequence ID" value="QDU87812.1"/>
    <property type="molecule type" value="Genomic_DNA"/>
</dbReference>
<feature type="compositionally biased region" description="Low complexity" evidence="1">
    <location>
        <begin position="134"/>
        <end position="145"/>
    </location>
</feature>
<protein>
    <submittedName>
        <fullName evidence="2">Uncharacterized protein</fullName>
    </submittedName>
</protein>
<gene>
    <name evidence="2" type="ORF">Pla175_11790</name>
</gene>
<dbReference type="KEGG" id="pnd:Pla175_11790"/>
<dbReference type="RefSeq" id="WP_145282055.1">
    <property type="nucleotide sequence ID" value="NZ_CP036291.1"/>
</dbReference>
<organism evidence="2 3">
    <name type="scientific">Pirellulimonas nuda</name>
    <dbReference type="NCBI Taxonomy" id="2528009"/>
    <lineage>
        <taxon>Bacteria</taxon>
        <taxon>Pseudomonadati</taxon>
        <taxon>Planctomycetota</taxon>
        <taxon>Planctomycetia</taxon>
        <taxon>Pirellulales</taxon>
        <taxon>Lacipirellulaceae</taxon>
        <taxon>Pirellulimonas</taxon>
    </lineage>
</organism>
<evidence type="ECO:0000256" key="1">
    <source>
        <dbReference type="SAM" id="MobiDB-lite"/>
    </source>
</evidence>
<keyword evidence="3" id="KW-1185">Reference proteome</keyword>
<dbReference type="Proteomes" id="UP000317429">
    <property type="component" value="Chromosome"/>
</dbReference>
<dbReference type="AlphaFoldDB" id="A0A518D8K8"/>
<evidence type="ECO:0000313" key="3">
    <source>
        <dbReference type="Proteomes" id="UP000317429"/>
    </source>
</evidence>
<feature type="region of interest" description="Disordered" evidence="1">
    <location>
        <begin position="84"/>
        <end position="168"/>
    </location>
</feature>
<reference evidence="2 3" key="1">
    <citation type="submission" date="2019-02" db="EMBL/GenBank/DDBJ databases">
        <title>Deep-cultivation of Planctomycetes and their phenomic and genomic characterization uncovers novel biology.</title>
        <authorList>
            <person name="Wiegand S."/>
            <person name="Jogler M."/>
            <person name="Boedeker C."/>
            <person name="Pinto D."/>
            <person name="Vollmers J."/>
            <person name="Rivas-Marin E."/>
            <person name="Kohn T."/>
            <person name="Peeters S.H."/>
            <person name="Heuer A."/>
            <person name="Rast P."/>
            <person name="Oberbeckmann S."/>
            <person name="Bunk B."/>
            <person name="Jeske O."/>
            <person name="Meyerdierks A."/>
            <person name="Storesund J.E."/>
            <person name="Kallscheuer N."/>
            <person name="Luecker S."/>
            <person name="Lage O.M."/>
            <person name="Pohl T."/>
            <person name="Merkel B.J."/>
            <person name="Hornburger P."/>
            <person name="Mueller R.-W."/>
            <person name="Bruemmer F."/>
            <person name="Labrenz M."/>
            <person name="Spormann A.M."/>
            <person name="Op den Camp H."/>
            <person name="Overmann J."/>
            <person name="Amann R."/>
            <person name="Jetten M.S.M."/>
            <person name="Mascher T."/>
            <person name="Medema M.H."/>
            <person name="Devos D.P."/>
            <person name="Kaster A.-K."/>
            <person name="Ovreas L."/>
            <person name="Rohde M."/>
            <person name="Galperin M.Y."/>
            <person name="Jogler C."/>
        </authorList>
    </citation>
    <scope>NUCLEOTIDE SEQUENCE [LARGE SCALE GENOMIC DNA]</scope>
    <source>
        <strain evidence="2 3">Pla175</strain>
    </source>
</reference>
<dbReference type="OrthoDB" id="292791at2"/>
<feature type="compositionally biased region" description="Pro residues" evidence="1">
    <location>
        <begin position="106"/>
        <end position="120"/>
    </location>
</feature>
<accession>A0A518D8K8</accession>